<dbReference type="SMART" id="SM00382">
    <property type="entry name" value="AAA"/>
    <property type="match status" value="1"/>
</dbReference>
<keyword evidence="2" id="KW-0813">Transport</keyword>
<protein>
    <submittedName>
        <fullName evidence="6">ABC transporter ATP-binding protein</fullName>
    </submittedName>
</protein>
<dbReference type="InterPro" id="IPR003593">
    <property type="entry name" value="AAA+_ATPase"/>
</dbReference>
<evidence type="ECO:0000259" key="5">
    <source>
        <dbReference type="PROSITE" id="PS50893"/>
    </source>
</evidence>
<dbReference type="SUPFAM" id="SSF52540">
    <property type="entry name" value="P-loop containing nucleoside triphosphate hydrolases"/>
    <property type="match status" value="1"/>
</dbReference>
<evidence type="ECO:0000313" key="6">
    <source>
        <dbReference type="EMBL" id="TYS51914.1"/>
    </source>
</evidence>
<dbReference type="Pfam" id="PF13732">
    <property type="entry name" value="DrrA1-3_C"/>
    <property type="match status" value="1"/>
</dbReference>
<dbReference type="InterPro" id="IPR027417">
    <property type="entry name" value="P-loop_NTPase"/>
</dbReference>
<dbReference type="RefSeq" id="WP_148972905.1">
    <property type="nucleotide sequence ID" value="NZ_VTER01000001.1"/>
</dbReference>
<dbReference type="GO" id="GO:0016887">
    <property type="term" value="F:ATP hydrolysis activity"/>
    <property type="evidence" value="ECO:0007669"/>
    <property type="project" value="InterPro"/>
</dbReference>
<dbReference type="CDD" id="cd03230">
    <property type="entry name" value="ABC_DR_subfamily_A"/>
    <property type="match status" value="1"/>
</dbReference>
<sequence>MAIIEMNSLVKRFGKFTALNDINIEVNEGEVYGFIGPNGAGKSTTIKILLGILKATSGEARLFGRDAWKDAVDIHKKIAYVPGDVNLWPNLTGGEVLDLFARLRGAADKKRTKELLEKFNLDPSKKTRTYSKGNRQKVALVSAFSSDAELFILDEPTSGLDPLMEIVFQECVLDAKNQGKSVLLSSHILSEVEKLCDRVGIIRQGEIIETGSLAELRHLTRTHLVFQTSNIVPDLESLKGVHELKANGGMISLKADAEDLGAILKYVSRFGIMKLESMPPTLEELFMRHYEASPDHGRKKQEEN</sequence>
<dbReference type="InterPro" id="IPR025302">
    <property type="entry name" value="DrrA1/2-like_C"/>
</dbReference>
<evidence type="ECO:0000256" key="3">
    <source>
        <dbReference type="ARBA" id="ARBA00022741"/>
    </source>
</evidence>
<feature type="domain" description="ABC transporter" evidence="5">
    <location>
        <begin position="4"/>
        <end position="229"/>
    </location>
</feature>
<accession>A0A5D4RQD4</accession>
<dbReference type="EMBL" id="VTER01000001">
    <property type="protein sequence ID" value="TYS51914.1"/>
    <property type="molecule type" value="Genomic_DNA"/>
</dbReference>
<dbReference type="InterPro" id="IPR003439">
    <property type="entry name" value="ABC_transporter-like_ATP-bd"/>
</dbReference>
<reference evidence="6 7" key="1">
    <citation type="submission" date="2019-08" db="EMBL/GenBank/DDBJ databases">
        <title>Bacillus genomes from the desert of Cuatro Cienegas, Coahuila.</title>
        <authorList>
            <person name="Olmedo-Alvarez G."/>
        </authorList>
    </citation>
    <scope>NUCLEOTIDE SEQUENCE [LARGE SCALE GENOMIC DNA]</scope>
    <source>
        <strain evidence="6 7">CH446_14T</strain>
    </source>
</reference>
<dbReference type="PANTHER" id="PTHR42711">
    <property type="entry name" value="ABC TRANSPORTER ATP-BINDING PROTEIN"/>
    <property type="match status" value="1"/>
</dbReference>
<name>A0A5D4RQD4_9BACI</name>
<dbReference type="Proteomes" id="UP000322139">
    <property type="component" value="Unassembled WGS sequence"/>
</dbReference>
<proteinExistence type="inferred from homology"/>
<dbReference type="PROSITE" id="PS50893">
    <property type="entry name" value="ABC_TRANSPORTER_2"/>
    <property type="match status" value="1"/>
</dbReference>
<keyword evidence="3" id="KW-0547">Nucleotide-binding</keyword>
<dbReference type="InterPro" id="IPR017871">
    <property type="entry name" value="ABC_transporter-like_CS"/>
</dbReference>
<dbReference type="AlphaFoldDB" id="A0A5D4RQD4"/>
<organism evidence="6 7">
    <name type="scientific">Bacillus infantis</name>
    <dbReference type="NCBI Taxonomy" id="324767"/>
    <lineage>
        <taxon>Bacteria</taxon>
        <taxon>Bacillati</taxon>
        <taxon>Bacillota</taxon>
        <taxon>Bacilli</taxon>
        <taxon>Bacillales</taxon>
        <taxon>Bacillaceae</taxon>
        <taxon>Bacillus</taxon>
    </lineage>
</organism>
<comment type="caution">
    <text evidence="6">The sequence shown here is derived from an EMBL/GenBank/DDBJ whole genome shotgun (WGS) entry which is preliminary data.</text>
</comment>
<dbReference type="Pfam" id="PF00005">
    <property type="entry name" value="ABC_tran"/>
    <property type="match status" value="1"/>
</dbReference>
<dbReference type="GO" id="GO:0005524">
    <property type="term" value="F:ATP binding"/>
    <property type="evidence" value="ECO:0007669"/>
    <property type="project" value="UniProtKB-KW"/>
</dbReference>
<dbReference type="InterPro" id="IPR050763">
    <property type="entry name" value="ABC_transporter_ATP-binding"/>
</dbReference>
<keyword evidence="4 6" id="KW-0067">ATP-binding</keyword>
<evidence type="ECO:0000313" key="7">
    <source>
        <dbReference type="Proteomes" id="UP000322139"/>
    </source>
</evidence>
<comment type="similarity">
    <text evidence="1">Belongs to the ABC transporter superfamily.</text>
</comment>
<dbReference type="Gene3D" id="3.40.50.300">
    <property type="entry name" value="P-loop containing nucleotide triphosphate hydrolases"/>
    <property type="match status" value="1"/>
</dbReference>
<evidence type="ECO:0000256" key="1">
    <source>
        <dbReference type="ARBA" id="ARBA00005417"/>
    </source>
</evidence>
<dbReference type="PROSITE" id="PS00211">
    <property type="entry name" value="ABC_TRANSPORTER_1"/>
    <property type="match status" value="1"/>
</dbReference>
<dbReference type="PANTHER" id="PTHR42711:SF5">
    <property type="entry name" value="ABC TRANSPORTER ATP-BINDING PROTEIN NATA"/>
    <property type="match status" value="1"/>
</dbReference>
<gene>
    <name evidence="6" type="ORF">FZD51_00225</name>
</gene>
<evidence type="ECO:0000256" key="4">
    <source>
        <dbReference type="ARBA" id="ARBA00022840"/>
    </source>
</evidence>
<evidence type="ECO:0000256" key="2">
    <source>
        <dbReference type="ARBA" id="ARBA00022448"/>
    </source>
</evidence>